<dbReference type="NCBIfam" id="TIGR01444">
    <property type="entry name" value="fkbM_fam"/>
    <property type="match status" value="1"/>
</dbReference>
<dbReference type="AlphaFoldDB" id="A0A1Z4JI99"/>
<dbReference type="EMBL" id="AP018203">
    <property type="protein sequence ID" value="BAY56267.1"/>
    <property type="molecule type" value="Genomic_DNA"/>
</dbReference>
<dbReference type="SUPFAM" id="SSF53335">
    <property type="entry name" value="S-adenosyl-L-methionine-dependent methyltransferases"/>
    <property type="match status" value="1"/>
</dbReference>
<keyword evidence="2" id="KW-0489">Methyltransferase</keyword>
<evidence type="ECO:0000313" key="2">
    <source>
        <dbReference type="EMBL" id="BAY56267.1"/>
    </source>
</evidence>
<dbReference type="InterPro" id="IPR006342">
    <property type="entry name" value="FkbM_mtfrase"/>
</dbReference>
<keyword evidence="2" id="KW-0808">Transferase</keyword>
<keyword evidence="3" id="KW-1185">Reference proteome</keyword>
<organism evidence="2 3">
    <name type="scientific">Leptolyngbya boryana NIES-2135</name>
    <dbReference type="NCBI Taxonomy" id="1973484"/>
    <lineage>
        <taxon>Bacteria</taxon>
        <taxon>Bacillati</taxon>
        <taxon>Cyanobacteriota</taxon>
        <taxon>Cyanophyceae</taxon>
        <taxon>Leptolyngbyales</taxon>
        <taxon>Leptolyngbyaceae</taxon>
        <taxon>Leptolyngbya group</taxon>
        <taxon>Leptolyngbya</taxon>
    </lineage>
</organism>
<dbReference type="PANTHER" id="PTHR34203:SF15">
    <property type="entry name" value="SLL1173 PROTEIN"/>
    <property type="match status" value="1"/>
</dbReference>
<dbReference type="Proteomes" id="UP000217895">
    <property type="component" value="Chromosome"/>
</dbReference>
<sequence length="275" mass="31678">MGISTMALPNGKRVYYLRKQEVPVVYGQVQQYVRNGIELHPGDMLFDVGANIGLFSLWAAEQCQNDLQIYAFEPIPEVFQVLKRNAQLLPQNRMKVFECGLAQASKSVVFDYYPNLTILSTAYSDSWEQTRSTIRQTITTSLANPSDDEPADITLLRRFPSFLRSLLVNFKLNQLLRVKSVRCQMRSLSDIIRDHDVQQIDLLKIDVEGSELDVLLGIELQDWHKIQQIVVEIHNRAQRVDQIATLLKQQGFSKITIEQEPMFQDTEVFNLYAIR</sequence>
<dbReference type="GO" id="GO:0008168">
    <property type="term" value="F:methyltransferase activity"/>
    <property type="evidence" value="ECO:0007669"/>
    <property type="project" value="UniProtKB-KW"/>
</dbReference>
<name>A0A1Z4JI99_LEPBY</name>
<dbReference type="Gene3D" id="3.40.50.150">
    <property type="entry name" value="Vaccinia Virus protein VP39"/>
    <property type="match status" value="1"/>
</dbReference>
<dbReference type="Pfam" id="PF05050">
    <property type="entry name" value="Methyltransf_21"/>
    <property type="match status" value="1"/>
</dbReference>
<gene>
    <name evidence="2" type="ORF">NIES2135_30970</name>
</gene>
<dbReference type="GO" id="GO:0032259">
    <property type="term" value="P:methylation"/>
    <property type="evidence" value="ECO:0007669"/>
    <property type="project" value="UniProtKB-KW"/>
</dbReference>
<evidence type="ECO:0000259" key="1">
    <source>
        <dbReference type="Pfam" id="PF05050"/>
    </source>
</evidence>
<proteinExistence type="predicted"/>
<reference evidence="2 3" key="1">
    <citation type="submission" date="2017-06" db="EMBL/GenBank/DDBJ databases">
        <title>Genome sequencing of cyanobaciteial culture collection at National Institute for Environmental Studies (NIES).</title>
        <authorList>
            <person name="Hirose Y."/>
            <person name="Shimura Y."/>
            <person name="Fujisawa T."/>
            <person name="Nakamura Y."/>
            <person name="Kawachi M."/>
        </authorList>
    </citation>
    <scope>NUCLEOTIDE SEQUENCE [LARGE SCALE GENOMIC DNA]</scope>
    <source>
        <strain evidence="2 3">NIES-2135</strain>
    </source>
</reference>
<evidence type="ECO:0000313" key="3">
    <source>
        <dbReference type="Proteomes" id="UP000217895"/>
    </source>
</evidence>
<protein>
    <submittedName>
        <fullName evidence="2">Methyltransferase FkbM family protein</fullName>
    </submittedName>
</protein>
<feature type="domain" description="Methyltransferase FkbM" evidence="1">
    <location>
        <begin position="47"/>
        <end position="253"/>
    </location>
</feature>
<dbReference type="InterPro" id="IPR029063">
    <property type="entry name" value="SAM-dependent_MTases_sf"/>
</dbReference>
<dbReference type="InterPro" id="IPR052514">
    <property type="entry name" value="SAM-dependent_MTase"/>
</dbReference>
<accession>A0A1Z4JI99</accession>
<dbReference type="PANTHER" id="PTHR34203">
    <property type="entry name" value="METHYLTRANSFERASE, FKBM FAMILY PROTEIN"/>
    <property type="match status" value="1"/>
</dbReference>